<gene>
    <name evidence="2" type="ORF">PIBRA_LOCUS4132</name>
</gene>
<dbReference type="EMBL" id="CALOZG010000004">
    <property type="protein sequence ID" value="CAH4023149.1"/>
    <property type="molecule type" value="Genomic_DNA"/>
</dbReference>
<feature type="compositionally biased region" description="Basic residues" evidence="1">
    <location>
        <begin position="82"/>
        <end position="94"/>
    </location>
</feature>
<reference evidence="2" key="1">
    <citation type="submission" date="2022-05" db="EMBL/GenBank/DDBJ databases">
        <authorList>
            <person name="Okamura Y."/>
        </authorList>
    </citation>
    <scope>NUCLEOTIDE SEQUENCE</scope>
</reference>
<sequence>MALASGSLESTTASSSRSGGRSNDAQPGTSSDQIKLPDEPMDITDLPIPSRSTAPVETRHIAASMSATSFTEQPKIATPKSKAQRQREYRRRMAASRTPAQLKATRISDTATATNKKTQLQAT</sequence>
<organism evidence="2 3">
    <name type="scientific">Pieris brassicae</name>
    <name type="common">White butterfly</name>
    <name type="synonym">Large white butterfly</name>
    <dbReference type="NCBI Taxonomy" id="7116"/>
    <lineage>
        <taxon>Eukaryota</taxon>
        <taxon>Metazoa</taxon>
        <taxon>Ecdysozoa</taxon>
        <taxon>Arthropoda</taxon>
        <taxon>Hexapoda</taxon>
        <taxon>Insecta</taxon>
        <taxon>Pterygota</taxon>
        <taxon>Neoptera</taxon>
        <taxon>Endopterygota</taxon>
        <taxon>Lepidoptera</taxon>
        <taxon>Glossata</taxon>
        <taxon>Ditrysia</taxon>
        <taxon>Papilionoidea</taxon>
        <taxon>Pieridae</taxon>
        <taxon>Pierinae</taxon>
        <taxon>Pieris</taxon>
    </lineage>
</organism>
<feature type="compositionally biased region" description="Low complexity" evidence="1">
    <location>
        <begin position="1"/>
        <end position="22"/>
    </location>
</feature>
<protein>
    <submittedName>
        <fullName evidence="2">Uncharacterized protein</fullName>
    </submittedName>
</protein>
<evidence type="ECO:0000313" key="3">
    <source>
        <dbReference type="Proteomes" id="UP001152562"/>
    </source>
</evidence>
<accession>A0A9P0X9P4</accession>
<proteinExistence type="predicted"/>
<name>A0A9P0X9P4_PIEBR</name>
<comment type="caution">
    <text evidence="2">The sequence shown here is derived from an EMBL/GenBank/DDBJ whole genome shotgun (WGS) entry which is preliminary data.</text>
</comment>
<dbReference type="Proteomes" id="UP001152562">
    <property type="component" value="Unassembled WGS sequence"/>
</dbReference>
<keyword evidence="3" id="KW-1185">Reference proteome</keyword>
<evidence type="ECO:0000313" key="2">
    <source>
        <dbReference type="EMBL" id="CAH4023149.1"/>
    </source>
</evidence>
<feature type="compositionally biased region" description="Polar residues" evidence="1">
    <location>
        <begin position="23"/>
        <end position="33"/>
    </location>
</feature>
<feature type="region of interest" description="Disordered" evidence="1">
    <location>
        <begin position="1"/>
        <end position="123"/>
    </location>
</feature>
<evidence type="ECO:0000256" key="1">
    <source>
        <dbReference type="SAM" id="MobiDB-lite"/>
    </source>
</evidence>
<feature type="compositionally biased region" description="Polar residues" evidence="1">
    <location>
        <begin position="107"/>
        <end position="123"/>
    </location>
</feature>
<dbReference type="AlphaFoldDB" id="A0A9P0X9P4"/>